<comment type="caution">
    <text evidence="1">The sequence shown here is derived from an EMBL/GenBank/DDBJ whole genome shotgun (WGS) entry which is preliminary data.</text>
</comment>
<evidence type="ECO:0000313" key="1">
    <source>
        <dbReference type="EMBL" id="KAF3945592.1"/>
    </source>
</evidence>
<proteinExistence type="predicted"/>
<dbReference type="Proteomes" id="UP000737018">
    <property type="component" value="Unassembled WGS sequence"/>
</dbReference>
<dbReference type="AlphaFoldDB" id="A0A8J4Q8Z9"/>
<name>A0A8J4Q8Z9_9ROSI</name>
<evidence type="ECO:0000313" key="2">
    <source>
        <dbReference type="Proteomes" id="UP000737018"/>
    </source>
</evidence>
<sequence length="90" mass="10373">MNDLGDLVQRCMECGENGMLPPVTTRIGWDELRNASRFFPSAQAIGDARKILNCLGVQFLYYLRSSWLQPSRTISNLFSKYMFKINSGFW</sequence>
<accession>A0A8J4Q8Z9</accession>
<keyword evidence="2" id="KW-1185">Reference proteome</keyword>
<protein>
    <submittedName>
        <fullName evidence="1">Uncharacterized protein</fullName>
    </submittedName>
</protein>
<reference evidence="1" key="1">
    <citation type="submission" date="2020-03" db="EMBL/GenBank/DDBJ databases">
        <title>Castanea mollissima Vanexum genome sequencing.</title>
        <authorList>
            <person name="Staton M."/>
        </authorList>
    </citation>
    <scope>NUCLEOTIDE SEQUENCE</scope>
    <source>
        <tissue evidence="1">Leaf</tissue>
    </source>
</reference>
<organism evidence="1 2">
    <name type="scientific">Castanea mollissima</name>
    <name type="common">Chinese chestnut</name>
    <dbReference type="NCBI Taxonomy" id="60419"/>
    <lineage>
        <taxon>Eukaryota</taxon>
        <taxon>Viridiplantae</taxon>
        <taxon>Streptophyta</taxon>
        <taxon>Embryophyta</taxon>
        <taxon>Tracheophyta</taxon>
        <taxon>Spermatophyta</taxon>
        <taxon>Magnoliopsida</taxon>
        <taxon>eudicotyledons</taxon>
        <taxon>Gunneridae</taxon>
        <taxon>Pentapetalae</taxon>
        <taxon>rosids</taxon>
        <taxon>fabids</taxon>
        <taxon>Fagales</taxon>
        <taxon>Fagaceae</taxon>
        <taxon>Castanea</taxon>
    </lineage>
</organism>
<gene>
    <name evidence="1" type="ORF">CMV_028048</name>
</gene>
<dbReference type="EMBL" id="JRKL02011995">
    <property type="protein sequence ID" value="KAF3945592.1"/>
    <property type="molecule type" value="Genomic_DNA"/>
</dbReference>